<evidence type="ECO:0000256" key="3">
    <source>
        <dbReference type="ARBA" id="ARBA00022989"/>
    </source>
</evidence>
<reference evidence="8" key="1">
    <citation type="submission" date="2018-10" db="EMBL/GenBank/DDBJ databases">
        <title>FDA dAtabase for Regulatory Grade micrObial Sequences (FDA-ARGOS): Supporting development and validation of Infectious Disease Dx tests.</title>
        <authorList>
            <person name="Kerrigan L."/>
            <person name="Tallon L."/>
            <person name="Sadzewicz L."/>
            <person name="Sengamalay N."/>
            <person name="Ott S."/>
            <person name="Godinez A."/>
            <person name="Nagaraj S."/>
            <person name="Vavikolanu K."/>
            <person name="Nadendla S."/>
            <person name="George J."/>
            <person name="Sichtig H."/>
        </authorList>
    </citation>
    <scope>NUCLEOTIDE SEQUENCE [LARGE SCALE GENOMIC DNA]</scope>
    <source>
        <strain evidence="8">FDAARGOS_311</strain>
    </source>
</reference>
<evidence type="ECO:0000313" key="7">
    <source>
        <dbReference type="EMBL" id="TPR07741.1"/>
    </source>
</evidence>
<dbReference type="VEuPathDB" id="FungiDB:An16g00780"/>
<protein>
    <submittedName>
        <fullName evidence="7">Fungal specific transcription factor domain family protein</fullName>
    </submittedName>
</protein>
<feature type="region of interest" description="Disordered" evidence="5">
    <location>
        <begin position="1"/>
        <end position="33"/>
    </location>
</feature>
<dbReference type="VEuPathDB" id="FungiDB:M747DRAFT_283744"/>
<feature type="transmembrane region" description="Helical" evidence="6">
    <location>
        <begin position="311"/>
        <end position="335"/>
    </location>
</feature>
<dbReference type="InterPro" id="IPR020846">
    <property type="entry name" value="MFS_dom"/>
</dbReference>
<dbReference type="AlphaFoldDB" id="A0A254UAF2"/>
<dbReference type="Gene3D" id="1.20.1250.20">
    <property type="entry name" value="MFS general substrate transporter like domains"/>
    <property type="match status" value="2"/>
</dbReference>
<keyword evidence="4 6" id="KW-0472">Membrane</keyword>
<feature type="transmembrane region" description="Helical" evidence="6">
    <location>
        <begin position="479"/>
        <end position="499"/>
    </location>
</feature>
<evidence type="ECO:0000256" key="5">
    <source>
        <dbReference type="SAM" id="MobiDB-lite"/>
    </source>
</evidence>
<dbReference type="VEuPathDB" id="FungiDB:ASPNIDRAFT2_1183891"/>
<dbReference type="VEuPathDB" id="FungiDB:ATCC64974_44020"/>
<gene>
    <name evidence="7" type="ORF">CAN33_0015355</name>
</gene>
<accession>A0A254UAF2</accession>
<feature type="compositionally biased region" description="Polar residues" evidence="5">
    <location>
        <begin position="8"/>
        <end position="22"/>
    </location>
</feature>
<feature type="transmembrane region" description="Helical" evidence="6">
    <location>
        <begin position="386"/>
        <end position="404"/>
    </location>
</feature>
<comment type="caution">
    <text evidence="7">The sequence shown here is derived from an EMBL/GenBank/DDBJ whole genome shotgun (WGS) entry which is preliminary data.</text>
</comment>
<dbReference type="EMBL" id="NKJJ02000007">
    <property type="protein sequence ID" value="TPR07741.1"/>
    <property type="molecule type" value="Genomic_DNA"/>
</dbReference>
<feature type="transmembrane region" description="Helical" evidence="6">
    <location>
        <begin position="444"/>
        <end position="467"/>
    </location>
</feature>
<comment type="subcellular location">
    <subcellularLocation>
        <location evidence="1">Membrane</location>
        <topology evidence="1">Multi-pass membrane protein</topology>
    </subcellularLocation>
</comment>
<keyword evidence="2 6" id="KW-0812">Transmembrane</keyword>
<feature type="transmembrane region" description="Helical" evidence="6">
    <location>
        <begin position="167"/>
        <end position="192"/>
    </location>
</feature>
<keyword evidence="3 6" id="KW-1133">Transmembrane helix</keyword>
<sequence length="510" mass="55681">MEAVPESQDYQPTAETPLLQRTSRCDDEEPTTTPHPHLTRVVVIIIICIFLLELGDYMMRAPSIRVLEDITCRKFYGSTTPFNSHVPQPIPEHECKVAPVQAEIAMIKGWDNALSCIPAIFLAIPYGYVGDRYGRKIMLVLAVLGILLSQIWVQFVLYFNDTFDVRWIWAGNLFLLIGGGSAVSQNSIYAIVADVAPEAKRGPIFFQVSAAALISTVVGIPLSWLLMKIDPFNALLAASGFIALGNMLVLFLPETLQQAKKVDAALNHLAQDSHTDQAISPTRAKSSNIDLWLLIVKAVHDSRFILANPGLCALIFTFILSSLSNNSVSILFQLASLRFHWSLADASFLLPFSSVTNFVILIGILPVIYSVLGSRFGLRPSSKDLVVARGSLVFHILGALAIAFPAGPLLLIFGTFIFACGDGHVSASRSLLTSFVHPDQVSRLYAVLAIMMTIGSMVMAPLLSKAFSWGLDLGEDRSGIVFLTVAALYLVFGLPLWIIKLPSQDEGIHG</sequence>
<feature type="transmembrane region" description="Helical" evidence="6">
    <location>
        <begin position="204"/>
        <end position="226"/>
    </location>
</feature>
<evidence type="ECO:0000256" key="6">
    <source>
        <dbReference type="SAM" id="Phobius"/>
    </source>
</evidence>
<dbReference type="GO" id="GO:0016020">
    <property type="term" value="C:membrane"/>
    <property type="evidence" value="ECO:0007669"/>
    <property type="project" value="UniProtKB-SubCell"/>
</dbReference>
<dbReference type="PANTHER" id="PTHR23507:SF1">
    <property type="entry name" value="FI18259P1-RELATED"/>
    <property type="match status" value="1"/>
</dbReference>
<dbReference type="SUPFAM" id="SSF103473">
    <property type="entry name" value="MFS general substrate transporter"/>
    <property type="match status" value="1"/>
</dbReference>
<evidence type="ECO:0000256" key="2">
    <source>
        <dbReference type="ARBA" id="ARBA00022692"/>
    </source>
</evidence>
<evidence type="ECO:0000256" key="1">
    <source>
        <dbReference type="ARBA" id="ARBA00004141"/>
    </source>
</evidence>
<evidence type="ECO:0000256" key="4">
    <source>
        <dbReference type="ARBA" id="ARBA00023136"/>
    </source>
</evidence>
<feature type="transmembrane region" description="Helical" evidence="6">
    <location>
        <begin position="232"/>
        <end position="252"/>
    </location>
</feature>
<feature type="transmembrane region" description="Helical" evidence="6">
    <location>
        <begin position="37"/>
        <end position="55"/>
    </location>
</feature>
<dbReference type="InterPro" id="IPR036259">
    <property type="entry name" value="MFS_trans_sf"/>
</dbReference>
<dbReference type="PANTHER" id="PTHR23507">
    <property type="entry name" value="ZGC:174356"/>
    <property type="match status" value="1"/>
</dbReference>
<dbReference type="Proteomes" id="UP000197666">
    <property type="component" value="Unassembled WGS sequence"/>
</dbReference>
<dbReference type="GO" id="GO:0022857">
    <property type="term" value="F:transmembrane transporter activity"/>
    <property type="evidence" value="ECO:0007669"/>
    <property type="project" value="InterPro"/>
</dbReference>
<dbReference type="Pfam" id="PF07690">
    <property type="entry name" value="MFS_1"/>
    <property type="match status" value="1"/>
</dbReference>
<organism evidence="7 8">
    <name type="scientific">Aspergillus niger</name>
    <dbReference type="NCBI Taxonomy" id="5061"/>
    <lineage>
        <taxon>Eukaryota</taxon>
        <taxon>Fungi</taxon>
        <taxon>Dikarya</taxon>
        <taxon>Ascomycota</taxon>
        <taxon>Pezizomycotina</taxon>
        <taxon>Eurotiomycetes</taxon>
        <taxon>Eurotiomycetidae</taxon>
        <taxon>Eurotiales</taxon>
        <taxon>Aspergillaceae</taxon>
        <taxon>Aspergillus</taxon>
        <taxon>Aspergillus subgen. Circumdati</taxon>
    </lineage>
</organism>
<feature type="transmembrane region" description="Helical" evidence="6">
    <location>
        <begin position="355"/>
        <end position="374"/>
    </location>
</feature>
<name>A0A254UAF2_ASPNG</name>
<feature type="transmembrane region" description="Helical" evidence="6">
    <location>
        <begin position="137"/>
        <end position="155"/>
    </location>
</feature>
<dbReference type="PROSITE" id="PS50850">
    <property type="entry name" value="MFS"/>
    <property type="match status" value="1"/>
</dbReference>
<dbReference type="InterPro" id="IPR011701">
    <property type="entry name" value="MFS"/>
</dbReference>
<evidence type="ECO:0000313" key="8">
    <source>
        <dbReference type="Proteomes" id="UP000197666"/>
    </source>
</evidence>
<proteinExistence type="predicted"/>